<dbReference type="EMBL" id="JACNJN010000136">
    <property type="protein sequence ID" value="MBC8336012.1"/>
    <property type="molecule type" value="Genomic_DNA"/>
</dbReference>
<feature type="domain" description="DUF6754" evidence="2">
    <location>
        <begin position="9"/>
        <end position="245"/>
    </location>
</feature>
<dbReference type="Proteomes" id="UP000614469">
    <property type="component" value="Unassembled WGS sequence"/>
</dbReference>
<keyword evidence="1" id="KW-0472">Membrane</keyword>
<evidence type="ECO:0000256" key="1">
    <source>
        <dbReference type="SAM" id="Phobius"/>
    </source>
</evidence>
<protein>
    <recommendedName>
        <fullName evidence="2">DUF6754 domain-containing protein</fullName>
    </recommendedName>
</protein>
<keyword evidence="1" id="KW-0812">Transmembrane</keyword>
<dbReference type="InterPro" id="IPR046642">
    <property type="entry name" value="DUF6754"/>
</dbReference>
<reference evidence="3 4" key="1">
    <citation type="submission" date="2020-08" db="EMBL/GenBank/DDBJ databases">
        <title>Bridging the membrane lipid divide: bacteria of the FCB group superphylum have the potential to synthesize archaeal ether lipids.</title>
        <authorList>
            <person name="Villanueva L."/>
            <person name="Von Meijenfeldt F.A.B."/>
            <person name="Westbye A.B."/>
            <person name="Yadav S."/>
            <person name="Hopmans E.C."/>
            <person name="Dutilh B.E."/>
            <person name="Sinninghe Damste J.S."/>
        </authorList>
    </citation>
    <scope>NUCLEOTIDE SEQUENCE [LARGE SCALE GENOMIC DNA]</scope>
    <source>
        <strain evidence="3">NIOZ-UU36</strain>
    </source>
</reference>
<gene>
    <name evidence="3" type="ORF">H8E29_12160</name>
</gene>
<proteinExistence type="predicted"/>
<evidence type="ECO:0000313" key="4">
    <source>
        <dbReference type="Proteomes" id="UP000614469"/>
    </source>
</evidence>
<keyword evidence="1" id="KW-1133">Transmembrane helix</keyword>
<feature type="transmembrane region" description="Helical" evidence="1">
    <location>
        <begin position="227"/>
        <end position="246"/>
    </location>
</feature>
<dbReference type="Pfam" id="PF20539">
    <property type="entry name" value="DUF6754"/>
    <property type="match status" value="1"/>
</dbReference>
<organism evidence="3 4">
    <name type="scientific">Candidatus Desulfolinea nitratireducens</name>
    <dbReference type="NCBI Taxonomy" id="2841698"/>
    <lineage>
        <taxon>Bacteria</taxon>
        <taxon>Bacillati</taxon>
        <taxon>Chloroflexota</taxon>
        <taxon>Anaerolineae</taxon>
        <taxon>Anaerolineales</taxon>
        <taxon>Anaerolineales incertae sedis</taxon>
        <taxon>Candidatus Desulfolinea</taxon>
    </lineage>
</organism>
<evidence type="ECO:0000313" key="3">
    <source>
        <dbReference type="EMBL" id="MBC8336012.1"/>
    </source>
</evidence>
<feature type="transmembrane region" description="Helical" evidence="1">
    <location>
        <begin position="6"/>
        <end position="25"/>
    </location>
</feature>
<dbReference type="AlphaFoldDB" id="A0A8J6TJX2"/>
<accession>A0A8J6TJX2</accession>
<comment type="caution">
    <text evidence="3">The sequence shown here is derived from an EMBL/GenBank/DDBJ whole genome shotgun (WGS) entry which is preliminary data.</text>
</comment>
<name>A0A8J6TJX2_9CHLR</name>
<sequence>MQTSALAGLGLILLSAILLIGLSLLKERVKASFRDISAFTNLNKALGSAVEDGTRIHFSLGSAGVDNPRTAASFSSLSVLRHSVEFSASGDKPPLATSGDAALAILSQDNLHTAYRVAGAEQQYKATTGRLAGMTPFSYAAGVLPAIYDEDISANILVGGFGSEVGLLSDAAERKQSFILAASDSLPAQAILYANAQEPLIGEELYATGAYLKAGRAHLASLYVQDVLRWLIIIALLGGAAMKILAGLL</sequence>
<evidence type="ECO:0000259" key="2">
    <source>
        <dbReference type="Pfam" id="PF20539"/>
    </source>
</evidence>